<protein>
    <submittedName>
        <fullName evidence="1">Uncharacterized protein</fullName>
    </submittedName>
</protein>
<gene>
    <name evidence="1" type="ORF">MP_TR15126_c0_g1_i1_g.43367</name>
</gene>
<accession>A0A1J3IYB0</accession>
<name>A0A1J3IYB0_NOCCA</name>
<sequence>MAPLFSSRDSSVGSGLLLVLRVLPHPLSPHVPYDLRRLPSSETLRVSALLQLRHGLHVVPLARILAIVPDSSHSIDDAGLLGGLRLQILDRVWFTRFGFPIVRRELSDGSRGL</sequence>
<organism evidence="1">
    <name type="scientific">Noccaea caerulescens</name>
    <name type="common">Alpine penny-cress</name>
    <name type="synonym">Thlaspi caerulescens</name>
    <dbReference type="NCBI Taxonomy" id="107243"/>
    <lineage>
        <taxon>Eukaryota</taxon>
        <taxon>Viridiplantae</taxon>
        <taxon>Streptophyta</taxon>
        <taxon>Embryophyta</taxon>
        <taxon>Tracheophyta</taxon>
        <taxon>Spermatophyta</taxon>
        <taxon>Magnoliopsida</taxon>
        <taxon>eudicotyledons</taxon>
        <taxon>Gunneridae</taxon>
        <taxon>Pentapetalae</taxon>
        <taxon>rosids</taxon>
        <taxon>malvids</taxon>
        <taxon>Brassicales</taxon>
        <taxon>Brassicaceae</taxon>
        <taxon>Coluteocarpeae</taxon>
        <taxon>Noccaea</taxon>
    </lineage>
</organism>
<proteinExistence type="predicted"/>
<reference evidence="1" key="1">
    <citation type="submission" date="2016-07" db="EMBL/GenBank/DDBJ databases">
        <title>De novo transcriptome assembly of four accessions of the metal hyperaccumulator plant Noccaea caerulescens.</title>
        <authorList>
            <person name="Blande D."/>
            <person name="Halimaa P."/>
            <person name="Tervahauta A.I."/>
            <person name="Aarts M.G."/>
            <person name="Karenlampi S.O."/>
        </authorList>
    </citation>
    <scope>NUCLEOTIDE SEQUENCE</scope>
</reference>
<dbReference type="EMBL" id="GEVM01020981">
    <property type="protein sequence ID" value="JAU84957.1"/>
    <property type="molecule type" value="Transcribed_RNA"/>
</dbReference>
<dbReference type="AlphaFoldDB" id="A0A1J3IYB0"/>
<evidence type="ECO:0000313" key="1">
    <source>
        <dbReference type="EMBL" id="JAU84957.1"/>
    </source>
</evidence>